<name>J3N2C4_ORYBR</name>
<dbReference type="AlphaFoldDB" id="J3N2C4"/>
<proteinExistence type="predicted"/>
<reference evidence="1" key="1">
    <citation type="journal article" date="2013" name="Nat. Commun.">
        <title>Whole-genome sequencing of Oryza brachyantha reveals mechanisms underlying Oryza genome evolution.</title>
        <authorList>
            <person name="Chen J."/>
            <person name="Huang Q."/>
            <person name="Gao D."/>
            <person name="Wang J."/>
            <person name="Lang Y."/>
            <person name="Liu T."/>
            <person name="Li B."/>
            <person name="Bai Z."/>
            <person name="Luis Goicoechea J."/>
            <person name="Liang C."/>
            <person name="Chen C."/>
            <person name="Zhang W."/>
            <person name="Sun S."/>
            <person name="Liao Y."/>
            <person name="Zhang X."/>
            <person name="Yang L."/>
            <person name="Song C."/>
            <person name="Wang M."/>
            <person name="Shi J."/>
            <person name="Liu G."/>
            <person name="Liu J."/>
            <person name="Zhou H."/>
            <person name="Zhou W."/>
            <person name="Yu Q."/>
            <person name="An N."/>
            <person name="Chen Y."/>
            <person name="Cai Q."/>
            <person name="Wang B."/>
            <person name="Liu B."/>
            <person name="Min J."/>
            <person name="Huang Y."/>
            <person name="Wu H."/>
            <person name="Li Z."/>
            <person name="Zhang Y."/>
            <person name="Yin Y."/>
            <person name="Song W."/>
            <person name="Jiang J."/>
            <person name="Jackson S.A."/>
            <person name="Wing R.A."/>
            <person name="Wang J."/>
            <person name="Chen M."/>
        </authorList>
    </citation>
    <scope>NUCLEOTIDE SEQUENCE [LARGE SCALE GENOMIC DNA]</scope>
    <source>
        <strain evidence="1">cv. IRGC 101232</strain>
    </source>
</reference>
<evidence type="ECO:0000313" key="1">
    <source>
        <dbReference type="EnsemblPlants" id="OB10G16720.1"/>
    </source>
</evidence>
<reference evidence="1" key="2">
    <citation type="submission" date="2013-04" db="UniProtKB">
        <authorList>
            <consortium name="EnsemblPlants"/>
        </authorList>
    </citation>
    <scope>IDENTIFICATION</scope>
</reference>
<protein>
    <submittedName>
        <fullName evidence="1">Uncharacterized protein</fullName>
    </submittedName>
</protein>
<sequence>RIKRMVFEFLCIPVKFAEQSMFQSICLIFFQHFYVLDTKTYFFFANLLLCALN</sequence>
<dbReference type="HOGENOM" id="CLU_3074873_0_0_1"/>
<dbReference type="Proteomes" id="UP000006038">
    <property type="component" value="Chromosome 10"/>
</dbReference>
<accession>J3N2C4</accession>
<keyword evidence="2" id="KW-1185">Reference proteome</keyword>
<dbReference type="EnsemblPlants" id="OB10G16720.1">
    <property type="protein sequence ID" value="OB10G16720.1"/>
    <property type="gene ID" value="OB10G16720"/>
</dbReference>
<evidence type="ECO:0000313" key="2">
    <source>
        <dbReference type="Proteomes" id="UP000006038"/>
    </source>
</evidence>
<dbReference type="Gramene" id="OB10G16720.1">
    <property type="protein sequence ID" value="OB10G16720.1"/>
    <property type="gene ID" value="OB10G16720"/>
</dbReference>
<organism evidence="1">
    <name type="scientific">Oryza brachyantha</name>
    <name type="common">malo sina</name>
    <dbReference type="NCBI Taxonomy" id="4533"/>
    <lineage>
        <taxon>Eukaryota</taxon>
        <taxon>Viridiplantae</taxon>
        <taxon>Streptophyta</taxon>
        <taxon>Embryophyta</taxon>
        <taxon>Tracheophyta</taxon>
        <taxon>Spermatophyta</taxon>
        <taxon>Magnoliopsida</taxon>
        <taxon>Liliopsida</taxon>
        <taxon>Poales</taxon>
        <taxon>Poaceae</taxon>
        <taxon>BOP clade</taxon>
        <taxon>Oryzoideae</taxon>
        <taxon>Oryzeae</taxon>
        <taxon>Oryzinae</taxon>
        <taxon>Oryza</taxon>
    </lineage>
</organism>